<evidence type="ECO:0000256" key="3">
    <source>
        <dbReference type="ARBA" id="ARBA00022763"/>
    </source>
</evidence>
<keyword evidence="3" id="KW-0227">DNA damage</keyword>
<organism evidence="8 9">
    <name type="scientific">Saccharomyces pastorianus</name>
    <name type="common">Lager yeast</name>
    <name type="synonym">Saccharomyces cerevisiae x Saccharomyces eubayanus</name>
    <dbReference type="NCBI Taxonomy" id="27292"/>
    <lineage>
        <taxon>Eukaryota</taxon>
        <taxon>Fungi</taxon>
        <taxon>Dikarya</taxon>
        <taxon>Ascomycota</taxon>
        <taxon>Saccharomycotina</taxon>
        <taxon>Saccharomycetes</taxon>
        <taxon>Saccharomycetales</taxon>
        <taxon>Saccharomycetaceae</taxon>
        <taxon>Saccharomyces</taxon>
    </lineage>
</organism>
<reference evidence="8 9" key="1">
    <citation type="journal article" date="2019" name="BMC Genomics">
        <title>Chromosome level assembly and comparative genome analysis confirm lager-brewing yeasts originated from a single hybridization.</title>
        <authorList>
            <person name="Salazar A.N."/>
            <person name="Gorter de Vries A.R."/>
            <person name="van den Broek M."/>
            <person name="Brouwers N."/>
            <person name="de la Torre Cortes P."/>
            <person name="Kuijpers N.G.A."/>
            <person name="Daran J.G."/>
            <person name="Abeel T."/>
        </authorList>
    </citation>
    <scope>NUCLEOTIDE SEQUENCE [LARGE SCALE GENOMIC DNA]</scope>
    <source>
        <strain evidence="8 9">CBS 1483</strain>
    </source>
</reference>
<accession>A0A6C1EDW1</accession>
<evidence type="ECO:0000256" key="2">
    <source>
        <dbReference type="ARBA" id="ARBA00010304"/>
    </source>
</evidence>
<evidence type="ECO:0000313" key="8">
    <source>
        <dbReference type="EMBL" id="QID87275.1"/>
    </source>
</evidence>
<keyword evidence="9" id="KW-1185">Reference proteome</keyword>
<dbReference type="Proteomes" id="UP000501346">
    <property type="component" value="Chromosome SeXIII-ScXIII"/>
</dbReference>
<feature type="compositionally biased region" description="Basic residues" evidence="6">
    <location>
        <begin position="28"/>
        <end position="46"/>
    </location>
</feature>
<feature type="compositionally biased region" description="Low complexity" evidence="6">
    <location>
        <begin position="194"/>
        <end position="204"/>
    </location>
</feature>
<evidence type="ECO:0000256" key="5">
    <source>
        <dbReference type="ARBA" id="ARBA00023242"/>
    </source>
</evidence>
<feature type="region of interest" description="Disordered" evidence="6">
    <location>
        <begin position="13"/>
        <end position="76"/>
    </location>
</feature>
<dbReference type="GO" id="GO:0005634">
    <property type="term" value="C:nucleus"/>
    <property type="evidence" value="ECO:0007669"/>
    <property type="project" value="UniProtKB-SubCell"/>
</dbReference>
<comment type="subcellular location">
    <subcellularLocation>
        <location evidence="1">Nucleus</location>
    </subcellularLocation>
</comment>
<dbReference type="EMBL" id="CP049010">
    <property type="protein sequence ID" value="QID87275.1"/>
    <property type="molecule type" value="Genomic_DNA"/>
</dbReference>
<dbReference type="AlphaFoldDB" id="A0A6C1EDW1"/>
<dbReference type="PANTHER" id="PTHR23240">
    <property type="entry name" value="DNA CROSS-LINK REPAIR PROTEIN PSO2/SNM1-RELATED"/>
    <property type="match status" value="1"/>
</dbReference>
<dbReference type="SUPFAM" id="SSF56281">
    <property type="entry name" value="Metallo-hydrolase/oxidoreductase"/>
    <property type="match status" value="1"/>
</dbReference>
<sequence length="667" mass="77243">MPRRSIVQIKRSEVKRKRSGVDYTANNKTHHKTHHKNTHASTKRQRTLTEFNIPTSSNLPVRSSSRSSPRVGHSASNTSIEPIVIDDNDQNSTCSDSTEKVEIVLFTDEEENLVELDDEKIKPEIDRQARDGTEDRIRVEIEEHINVEISTNVIRCPICCLNLSHLELYERETHCEMCVGSARSNQGSPKRNVKIPIPKPSSAIKPKKDSTPLKRPVRVKPSLPSFKIIKFSNDHKVVVDGFNYKADETISQYFLSHFHADHYMGLKKSWNNPDENPIKKTLYCSKITAILVNLKFKIPMDEIQILPINKRFWITDTISVIPLDANHCPGATIMLFQEFPAKFHDKPIRQVLHTGDFRSDAQMIKTVQEWLIETANDTIDQVYLDTTYLTMGYNFPPQQSVCNTVAQFTLQLLKQGKNKTFGDSQRNLFHFRKKMSLTSQRHKFLFLVGTYTIGKEKLAIRICELLNTKLFVMPSSVKFQMMQIVLQNNENESDKWDENLLTGDMSESFVHLVPIRVLKSQETIEAYLKSLKELDANCLKDVDDVVGFIPTGWSHNFGLKYQQNNDNDNEMDGNTEYCLELMKHEGDDGKEFEISSILRQYKKYNKFQVFNVPYSEHSSFDDLVKFGCKLNWSEMIPTVNLHNLWKVKYMTNWFKCWENIRKMRAAK</sequence>
<evidence type="ECO:0000259" key="7">
    <source>
        <dbReference type="Pfam" id="PF07522"/>
    </source>
</evidence>
<dbReference type="PANTHER" id="PTHR23240:SF6">
    <property type="entry name" value="DNA CROSS-LINK REPAIR 1A PROTEIN"/>
    <property type="match status" value="1"/>
</dbReference>
<evidence type="ECO:0000313" key="9">
    <source>
        <dbReference type="Proteomes" id="UP000501346"/>
    </source>
</evidence>
<dbReference type="Pfam" id="PF07522">
    <property type="entry name" value="DRMBL"/>
    <property type="match status" value="1"/>
</dbReference>
<dbReference type="GO" id="GO:0003684">
    <property type="term" value="F:damaged DNA binding"/>
    <property type="evidence" value="ECO:0007669"/>
    <property type="project" value="TreeGrafter"/>
</dbReference>
<gene>
    <name evidence="8" type="primary">PSO2_2</name>
    <name evidence="8" type="ORF">GRS66_009946</name>
</gene>
<protein>
    <submittedName>
        <fullName evidence="8">DNA break repair nuclease</fullName>
    </submittedName>
</protein>
<comment type="similarity">
    <text evidence="2">Belongs to the DNA repair metallo-beta-lactamase (DRMBL) family.</text>
</comment>
<dbReference type="GO" id="GO:0006303">
    <property type="term" value="P:double-strand break repair via nonhomologous end joining"/>
    <property type="evidence" value="ECO:0007669"/>
    <property type="project" value="TreeGrafter"/>
</dbReference>
<dbReference type="OrthoDB" id="262529at2759"/>
<feature type="region of interest" description="Disordered" evidence="6">
    <location>
        <begin position="181"/>
        <end position="216"/>
    </location>
</feature>
<feature type="domain" description="DNA repair metallo-beta-lactamase" evidence="7">
    <location>
        <begin position="498"/>
        <end position="642"/>
    </location>
</feature>
<dbReference type="GO" id="GO:0036297">
    <property type="term" value="P:interstrand cross-link repair"/>
    <property type="evidence" value="ECO:0007669"/>
    <property type="project" value="TreeGrafter"/>
</dbReference>
<keyword evidence="5" id="KW-0539">Nucleus</keyword>
<evidence type="ECO:0000256" key="1">
    <source>
        <dbReference type="ARBA" id="ARBA00004123"/>
    </source>
</evidence>
<evidence type="ECO:0000256" key="4">
    <source>
        <dbReference type="ARBA" id="ARBA00023204"/>
    </source>
</evidence>
<dbReference type="CDD" id="cd16273">
    <property type="entry name" value="SNM1A-1C-like_MBL-fold"/>
    <property type="match status" value="1"/>
</dbReference>
<dbReference type="Gene3D" id="3.40.50.12650">
    <property type="match status" value="1"/>
</dbReference>
<evidence type="ECO:0000256" key="6">
    <source>
        <dbReference type="SAM" id="MobiDB-lite"/>
    </source>
</evidence>
<dbReference type="InterPro" id="IPR011084">
    <property type="entry name" value="DRMBL"/>
</dbReference>
<keyword evidence="4" id="KW-0234">DNA repair</keyword>
<dbReference type="Gene3D" id="3.60.15.10">
    <property type="entry name" value="Ribonuclease Z/Hydroxyacylglutathione hydrolase-like"/>
    <property type="match status" value="1"/>
</dbReference>
<dbReference type="GO" id="GO:0035312">
    <property type="term" value="F:5'-3' DNA exonuclease activity"/>
    <property type="evidence" value="ECO:0007669"/>
    <property type="project" value="TreeGrafter"/>
</dbReference>
<name>A0A6C1EDW1_SACPS</name>
<proteinExistence type="inferred from homology"/>
<dbReference type="InterPro" id="IPR036866">
    <property type="entry name" value="RibonucZ/Hydroxyglut_hydro"/>
</dbReference>
<feature type="compositionally biased region" description="Low complexity" evidence="6">
    <location>
        <begin position="54"/>
        <end position="76"/>
    </location>
</feature>